<keyword evidence="2" id="KW-1185">Reference proteome</keyword>
<evidence type="ECO:0000313" key="1">
    <source>
        <dbReference type="EMBL" id="SNQ59353.1"/>
    </source>
</evidence>
<protein>
    <submittedName>
        <fullName evidence="1">Uncharacterized protein</fullName>
    </submittedName>
</protein>
<dbReference type="EMBL" id="FZMP01000019">
    <property type="protein sequence ID" value="SNQ59353.1"/>
    <property type="molecule type" value="Genomic_DNA"/>
</dbReference>
<reference evidence="2" key="1">
    <citation type="submission" date="2017-06" db="EMBL/GenBank/DDBJ databases">
        <authorList>
            <person name="Cremers G."/>
        </authorList>
    </citation>
    <scope>NUCLEOTIDE SEQUENCE [LARGE SCALE GENOMIC DNA]</scope>
</reference>
<evidence type="ECO:0000313" key="2">
    <source>
        <dbReference type="Proteomes" id="UP000218615"/>
    </source>
</evidence>
<name>A0A284VJD7_9EURY</name>
<proteinExistence type="predicted"/>
<dbReference type="Proteomes" id="UP000218615">
    <property type="component" value="Unassembled WGS sequence"/>
</dbReference>
<dbReference type="AlphaFoldDB" id="A0A284VJD7"/>
<gene>
    <name evidence="1" type="ORF">MNV_1150002</name>
</gene>
<accession>A0A284VJD7</accession>
<organism evidence="1 2">
    <name type="scientific">Candidatus Methanoperedens nitratireducens</name>
    <dbReference type="NCBI Taxonomy" id="1392998"/>
    <lineage>
        <taxon>Archaea</taxon>
        <taxon>Methanobacteriati</taxon>
        <taxon>Methanobacteriota</taxon>
        <taxon>Stenosarchaea group</taxon>
        <taxon>Methanomicrobia</taxon>
        <taxon>Methanosarcinales</taxon>
        <taxon>ANME-2 cluster</taxon>
        <taxon>Candidatus Methanoperedentaceae</taxon>
        <taxon>Candidatus Methanoperedens</taxon>
    </lineage>
</organism>
<sequence>MMLKLLDIISVVQLFPHRTDAHIRVTEWNFIAAWLVIRAFNEMNLIFNA</sequence>